<dbReference type="Proteomes" id="UP000046393">
    <property type="component" value="Unplaced"/>
</dbReference>
<evidence type="ECO:0000256" key="3">
    <source>
        <dbReference type="ARBA" id="ARBA00022692"/>
    </source>
</evidence>
<evidence type="ECO:0000256" key="1">
    <source>
        <dbReference type="ARBA" id="ARBA00004141"/>
    </source>
</evidence>
<dbReference type="Pfam" id="PF03381">
    <property type="entry name" value="CDC50"/>
    <property type="match status" value="1"/>
</dbReference>
<dbReference type="WBParaSite" id="SMUV_0000325901-mRNA-1">
    <property type="protein sequence ID" value="SMUV_0000325901-mRNA-1"/>
    <property type="gene ID" value="SMUV_0000325901"/>
</dbReference>
<sequence>IIANIYLDSQFKQQKLPAWRPEITISTAIPTVFIVGILFIPIGILLCYISFNCTKVCEIFLGDVYFYYGLKNYFQNHRRYVKSRSDKQLLGNLHDLGDCEPYDRMNTPNGIRDIAPCGAIANSMFNDTFLLTYVDESVVVPWTYKGVVWSVDKEKKFKNPEVSFGSTLQAAFRNTTKPPNWSKNVWELDLNDPENNGFLNTDFIVWMRTAALPNFRKLYRILERNGKFSSGLPKGRYRLDVENHYPVQVFGGQKYFIISTTSWAGGKNWFLGIVYLAFGGICMVLGVSFLVIRYKQGSQVSLCHTFIH</sequence>
<accession>A0A0N5AG31</accession>
<evidence type="ECO:0000256" key="5">
    <source>
        <dbReference type="ARBA" id="ARBA00023136"/>
    </source>
</evidence>
<dbReference type="PANTHER" id="PTHR10926">
    <property type="entry name" value="CELL CYCLE CONTROL PROTEIN 50"/>
    <property type="match status" value="1"/>
</dbReference>
<protein>
    <submittedName>
        <fullName evidence="9">Transmembrane protein 30A</fullName>
    </submittedName>
</protein>
<evidence type="ECO:0000313" key="8">
    <source>
        <dbReference type="Proteomes" id="UP000046393"/>
    </source>
</evidence>
<comment type="subcellular location">
    <subcellularLocation>
        <location evidence="1">Membrane</location>
        <topology evidence="1">Multi-pass membrane protein</topology>
    </subcellularLocation>
</comment>
<name>A0A0N5AG31_9BILA</name>
<comment type="similarity">
    <text evidence="2 6">Belongs to the CDC50/LEM3 family.</text>
</comment>
<feature type="transmembrane region" description="Helical" evidence="7">
    <location>
        <begin position="23"/>
        <end position="51"/>
    </location>
</feature>
<reference evidence="9" key="1">
    <citation type="submission" date="2017-02" db="UniProtKB">
        <authorList>
            <consortium name="WormBaseParasite"/>
        </authorList>
    </citation>
    <scope>IDENTIFICATION</scope>
</reference>
<evidence type="ECO:0000256" key="6">
    <source>
        <dbReference type="PIRNR" id="PIRNR015840"/>
    </source>
</evidence>
<evidence type="ECO:0000256" key="4">
    <source>
        <dbReference type="ARBA" id="ARBA00022989"/>
    </source>
</evidence>
<feature type="transmembrane region" description="Helical" evidence="7">
    <location>
        <begin position="269"/>
        <end position="292"/>
    </location>
</feature>
<dbReference type="GO" id="GO:0005886">
    <property type="term" value="C:plasma membrane"/>
    <property type="evidence" value="ECO:0007669"/>
    <property type="project" value="TreeGrafter"/>
</dbReference>
<dbReference type="GO" id="GO:0005794">
    <property type="term" value="C:Golgi apparatus"/>
    <property type="evidence" value="ECO:0007669"/>
    <property type="project" value="TreeGrafter"/>
</dbReference>
<keyword evidence="3 7" id="KW-0812">Transmembrane</keyword>
<dbReference type="PIRSF" id="PIRSF015840">
    <property type="entry name" value="DUF284_TM_euk"/>
    <property type="match status" value="1"/>
</dbReference>
<keyword evidence="8" id="KW-1185">Reference proteome</keyword>
<dbReference type="STRING" id="451379.A0A0N5AG31"/>
<evidence type="ECO:0000256" key="7">
    <source>
        <dbReference type="SAM" id="Phobius"/>
    </source>
</evidence>
<evidence type="ECO:0000256" key="2">
    <source>
        <dbReference type="ARBA" id="ARBA00009457"/>
    </source>
</evidence>
<dbReference type="GO" id="GO:0005783">
    <property type="term" value="C:endoplasmic reticulum"/>
    <property type="evidence" value="ECO:0007669"/>
    <property type="project" value="TreeGrafter"/>
</dbReference>
<dbReference type="AlphaFoldDB" id="A0A0N5AG31"/>
<keyword evidence="4 7" id="KW-1133">Transmembrane helix</keyword>
<dbReference type="PANTHER" id="PTHR10926:SF0">
    <property type="entry name" value="CDC50, ISOFORM A"/>
    <property type="match status" value="1"/>
</dbReference>
<keyword evidence="5 6" id="KW-0472">Membrane</keyword>
<dbReference type="InterPro" id="IPR005045">
    <property type="entry name" value="CDC50/LEM3_fam"/>
</dbReference>
<evidence type="ECO:0000313" key="9">
    <source>
        <dbReference type="WBParaSite" id="SMUV_0000325901-mRNA-1"/>
    </source>
</evidence>
<organism evidence="8 9">
    <name type="scientific">Syphacia muris</name>
    <dbReference type="NCBI Taxonomy" id="451379"/>
    <lineage>
        <taxon>Eukaryota</taxon>
        <taxon>Metazoa</taxon>
        <taxon>Ecdysozoa</taxon>
        <taxon>Nematoda</taxon>
        <taxon>Chromadorea</taxon>
        <taxon>Rhabditida</taxon>
        <taxon>Spirurina</taxon>
        <taxon>Oxyuridomorpha</taxon>
        <taxon>Oxyuroidea</taxon>
        <taxon>Oxyuridae</taxon>
        <taxon>Syphacia</taxon>
    </lineage>
</organism>
<proteinExistence type="inferred from homology"/>